<dbReference type="PANTHER" id="PTHR48419:SF1">
    <property type="entry name" value="SULFOTRANSFERASE DOMAIN-CONTAINING PROTEIN"/>
    <property type="match status" value="1"/>
</dbReference>
<evidence type="ECO:0000313" key="2">
    <source>
        <dbReference type="Proteomes" id="UP000323046"/>
    </source>
</evidence>
<evidence type="ECO:0000313" key="1">
    <source>
        <dbReference type="EMBL" id="QES29243.1"/>
    </source>
</evidence>
<sequence>MNDSPRGGSSGEQVIALWSAPRSRSTAFLRMMMGRDDVAAVHEPFSRLADFGSAEIEDRTVHSEAELIDAITTLGGKSRLFFKDTTDFHYPGVLADQDFLRNVCHTFIIRDPKEVIASHFALNPELRRDEVGFARLHELFLAVTEAQGAEPVVVDSDDLIERPEDTVRAYCESVGLPFDATSLSWSPGMPDDWKLTARWHQDASTTNGFVKSRKNYPDTVDNHPVLAEHYRAELPFYTYLHERRLRPRGAVRGAV</sequence>
<dbReference type="OrthoDB" id="272985at2"/>
<proteinExistence type="predicted"/>
<dbReference type="GO" id="GO:0016740">
    <property type="term" value="F:transferase activity"/>
    <property type="evidence" value="ECO:0007669"/>
    <property type="project" value="UniProtKB-KW"/>
</dbReference>
<accession>A0A5P2BFM4</accession>
<gene>
    <name evidence="1" type="ORF">DEJ47_24930</name>
</gene>
<keyword evidence="2" id="KW-1185">Reference proteome</keyword>
<dbReference type="InterPro" id="IPR027417">
    <property type="entry name" value="P-loop_NTPase"/>
</dbReference>
<dbReference type="EMBL" id="CP029193">
    <property type="protein sequence ID" value="QES29243.1"/>
    <property type="molecule type" value="Genomic_DNA"/>
</dbReference>
<dbReference type="Gene3D" id="3.40.50.300">
    <property type="entry name" value="P-loop containing nucleotide triphosphate hydrolases"/>
    <property type="match status" value="1"/>
</dbReference>
<name>A0A5P2BFM4_STRVZ</name>
<dbReference type="Pfam" id="PF19798">
    <property type="entry name" value="Sulfotransfer_5"/>
    <property type="match status" value="1"/>
</dbReference>
<dbReference type="SUPFAM" id="SSF52540">
    <property type="entry name" value="P-loop containing nucleoside triphosphate hydrolases"/>
    <property type="match status" value="1"/>
</dbReference>
<dbReference type="Proteomes" id="UP000323046">
    <property type="component" value="Chromosome"/>
</dbReference>
<protein>
    <submittedName>
        <fullName evidence="1">Sulfotransferase family protein</fullName>
    </submittedName>
</protein>
<dbReference type="PANTHER" id="PTHR48419">
    <property type="entry name" value="SULFOTRANSFERASE DOMAIN-CONTAINING PROTEIN"/>
    <property type="match status" value="1"/>
</dbReference>
<dbReference type="InterPro" id="IPR053226">
    <property type="entry name" value="Pyrrolopyrazine_biosynth_F"/>
</dbReference>
<organism evidence="1 2">
    <name type="scientific">Streptomyces venezuelae</name>
    <dbReference type="NCBI Taxonomy" id="54571"/>
    <lineage>
        <taxon>Bacteria</taxon>
        <taxon>Bacillati</taxon>
        <taxon>Actinomycetota</taxon>
        <taxon>Actinomycetes</taxon>
        <taxon>Kitasatosporales</taxon>
        <taxon>Streptomycetaceae</taxon>
        <taxon>Streptomyces</taxon>
    </lineage>
</organism>
<dbReference type="AlphaFoldDB" id="A0A5P2BFM4"/>
<keyword evidence="1" id="KW-0808">Transferase</keyword>
<dbReference type="RefSeq" id="WP_150171796.1">
    <property type="nucleotide sequence ID" value="NZ_CP029193.1"/>
</dbReference>
<reference evidence="1 2" key="1">
    <citation type="submission" date="2018-05" db="EMBL/GenBank/DDBJ databases">
        <title>Streptomyces venezuelae.</title>
        <authorList>
            <person name="Kim W."/>
            <person name="Lee N."/>
            <person name="Cho B.-K."/>
        </authorList>
    </citation>
    <scope>NUCLEOTIDE SEQUENCE [LARGE SCALE GENOMIC DNA]</scope>
    <source>
        <strain evidence="1 2">ATCC 14583</strain>
    </source>
</reference>